<dbReference type="PANTHER" id="PTHR47331:SF1">
    <property type="entry name" value="GAG-LIKE PROTEIN"/>
    <property type="match status" value="1"/>
</dbReference>
<dbReference type="Proteomes" id="UP000830375">
    <property type="component" value="Unassembled WGS sequence"/>
</dbReference>
<dbReference type="Pfam" id="PF05380">
    <property type="entry name" value="Peptidase_A17"/>
    <property type="match status" value="1"/>
</dbReference>
<dbReference type="InterPro" id="IPR008042">
    <property type="entry name" value="Retrotrans_Pao"/>
</dbReference>
<reference evidence="2 3" key="1">
    <citation type="submission" date="2022-01" db="EMBL/GenBank/DDBJ databases">
        <title>A high-quality chromosome-level genome assembly of rohu carp, Labeo rohita.</title>
        <authorList>
            <person name="Arick M.A. II"/>
            <person name="Hsu C.-Y."/>
            <person name="Magbanua Z."/>
            <person name="Pechanova O."/>
            <person name="Grover C."/>
            <person name="Miller E."/>
            <person name="Thrash A."/>
            <person name="Ezzel L."/>
            <person name="Alam S."/>
            <person name="Benzie J."/>
            <person name="Hamilton M."/>
            <person name="Karsi A."/>
            <person name="Lawrence M.L."/>
            <person name="Peterson D.G."/>
        </authorList>
    </citation>
    <scope>NUCLEOTIDE SEQUENCE [LARGE SCALE GENOMIC DNA]</scope>
    <source>
        <strain evidence="3">BAU-BD-2019</strain>
        <tissue evidence="2">Blood</tissue>
    </source>
</reference>
<dbReference type="Pfam" id="PF18701">
    <property type="entry name" value="DUF5641"/>
    <property type="match status" value="1"/>
</dbReference>
<evidence type="ECO:0000259" key="1">
    <source>
        <dbReference type="PROSITE" id="PS50994"/>
    </source>
</evidence>
<dbReference type="Gene3D" id="3.30.420.10">
    <property type="entry name" value="Ribonuclease H-like superfamily/Ribonuclease H"/>
    <property type="match status" value="1"/>
</dbReference>
<gene>
    <name evidence="2" type="ORF">H4Q32_028943</name>
</gene>
<dbReference type="EMBL" id="JACTAM010002239">
    <property type="protein sequence ID" value="KAI2645449.1"/>
    <property type="molecule type" value="Genomic_DNA"/>
</dbReference>
<sequence>MYHQVKIPPENVDFLRFLWWKDGDVSQPLLEYRMLVYLFGATSSSRCASYALRRTAEDNKNNFSAEAVSTVMNHFYVDDLLKSVSTPAHAIRLYQELKALCATGGFNLTKWSSNSREVLAHIPEPERAKEMKDLDLDLEDLPVERALGVQWCAEEDVFKFHVSLKDQPCTRRGILSMVSSMYDPLGFLAPLTFPAKQILQELCRLKLGWDEVIPDTHAQSWKQWRHGLKTLIDFNITRCFKPKNFGNLECAKMHHFCDASESGYGTVTYLRLTNSRDQVHIAFVMGKSRVAPLKLMTIPRLELTAAVLAVRVDRMLSTELQLQLEPPVFWTDSTTVLKYIRNDSRRFHTFVVNRVDLIRNASDVFQWKHIPGKMNPANCASRGLNVAQFLKNNIWINGPKFLRDLPQCWPNPPPEFAIPSDDPELRREVVEVHATFTSDCNATSTLLNYISTWSKLRNAVAWMLKLKNLLVQHVLKGKDTIKTLKPGCMMLSIQDIEDAEESIVKFCQNQGFPREMDSLCNGKNIDKKSSILRLDPIIDNGILRVGGRLKRMAMPEEQKHPAILPKQHHVSKLLLRHIHHQTGHSGRNHMLSTLRKKYWIPCANSLARKIINECVPCRRQHACAGEQKMADLPIDRLTPDLPPFSHVGVDYFGPIEVRRGRSTVKRYGVMFTCLTSRAVHLEVAHTLDTDSCVNAFRRFISRRGQVKELRSDNGTNLIAAEKELKEALKSWNVEQIECSLLQKGVKWTFNPPAGAHHGGVWERLIRIVKRILLSVTNQQHLDDEGLATVMCEVESILNSCPLTTLSDDPNDLEPLTPNHLLQLKVQPVLPPGLFKKEDLYVRRRWRQIQYIADLFWTRWIREFLPLMQERQKWSRVKQNFSVGDIVVVADATAPRGSWIMARVIEAMKDSKGLVRSVRLQTKTNQLQRPINKICLLVEAASQD</sequence>
<dbReference type="SUPFAM" id="SSF53098">
    <property type="entry name" value="Ribonuclease H-like"/>
    <property type="match status" value="1"/>
</dbReference>
<dbReference type="InterPro" id="IPR040676">
    <property type="entry name" value="DUF5641"/>
</dbReference>
<dbReference type="InterPro" id="IPR036397">
    <property type="entry name" value="RNaseH_sf"/>
</dbReference>
<dbReference type="PANTHER" id="PTHR47331">
    <property type="entry name" value="PHD-TYPE DOMAIN-CONTAINING PROTEIN"/>
    <property type="match status" value="1"/>
</dbReference>
<dbReference type="InterPro" id="IPR001584">
    <property type="entry name" value="Integrase_cat-core"/>
</dbReference>
<name>A0ABQ8L549_LABRO</name>
<dbReference type="PROSITE" id="PS50994">
    <property type="entry name" value="INTEGRASE"/>
    <property type="match status" value="1"/>
</dbReference>
<keyword evidence="3" id="KW-1185">Reference proteome</keyword>
<dbReference type="InterPro" id="IPR012337">
    <property type="entry name" value="RNaseH-like_sf"/>
</dbReference>
<feature type="domain" description="Integrase catalytic" evidence="1">
    <location>
        <begin position="638"/>
        <end position="825"/>
    </location>
</feature>
<dbReference type="Pfam" id="PF17921">
    <property type="entry name" value="Integrase_H2C2"/>
    <property type="match status" value="1"/>
</dbReference>
<dbReference type="Gene3D" id="1.10.340.70">
    <property type="match status" value="1"/>
</dbReference>
<evidence type="ECO:0000313" key="2">
    <source>
        <dbReference type="EMBL" id="KAI2645449.1"/>
    </source>
</evidence>
<comment type="caution">
    <text evidence="2">The sequence shown here is derived from an EMBL/GenBank/DDBJ whole genome shotgun (WGS) entry which is preliminary data.</text>
</comment>
<dbReference type="SUPFAM" id="SSF56672">
    <property type="entry name" value="DNA/RNA polymerases"/>
    <property type="match status" value="1"/>
</dbReference>
<protein>
    <submittedName>
        <fullName evidence="2">Pro-Pol polyprotein</fullName>
    </submittedName>
</protein>
<dbReference type="InterPro" id="IPR041588">
    <property type="entry name" value="Integrase_H2C2"/>
</dbReference>
<dbReference type="InterPro" id="IPR043502">
    <property type="entry name" value="DNA/RNA_pol_sf"/>
</dbReference>
<accession>A0ABQ8L549</accession>
<evidence type="ECO:0000313" key="3">
    <source>
        <dbReference type="Proteomes" id="UP000830375"/>
    </source>
</evidence>
<organism evidence="2 3">
    <name type="scientific">Labeo rohita</name>
    <name type="common">Indian major carp</name>
    <name type="synonym">Cyprinus rohita</name>
    <dbReference type="NCBI Taxonomy" id="84645"/>
    <lineage>
        <taxon>Eukaryota</taxon>
        <taxon>Metazoa</taxon>
        <taxon>Chordata</taxon>
        <taxon>Craniata</taxon>
        <taxon>Vertebrata</taxon>
        <taxon>Euteleostomi</taxon>
        <taxon>Actinopterygii</taxon>
        <taxon>Neopterygii</taxon>
        <taxon>Teleostei</taxon>
        <taxon>Ostariophysi</taxon>
        <taxon>Cypriniformes</taxon>
        <taxon>Cyprinidae</taxon>
        <taxon>Labeoninae</taxon>
        <taxon>Labeonini</taxon>
        <taxon>Labeo</taxon>
    </lineage>
</organism>
<proteinExistence type="predicted"/>